<keyword evidence="3" id="KW-1185">Reference proteome</keyword>
<accession>A0A165F7B5</accession>
<dbReference type="EMBL" id="KV426098">
    <property type="protein sequence ID" value="KZV88512.1"/>
    <property type="molecule type" value="Genomic_DNA"/>
</dbReference>
<sequence>MLVIDDPSVLDQPVHRGGFAIIALDPVASVAPLRDEQATREAADIQPSKYLVYINSNVGYNFLPAAGAPRLSLSFYLVGRGLPNAHSWAASPIAPAPAHPVTGRQPLEVTAPLPWPDCHIHSFVSDAAIVSRLYQHRTPGPSITDHHLFWDYSNDDNEAYESDEDEEKVIPEYEAALESFREQLREAEAEAAAEGFFPQEDESVPMSMEDIFGKRNARELQLHVEMWIDLESISEPGDPRDFEAEVARLKEIEWEWAKRVVAESMVDRPETSAWLDGISGAEAPAYDEVLDDMDGDTSIVPDDAIEHRGQHDVLVYGDTAELDSVLSQDDSVHAFESERSLGSAASLPPPSRSSIPPVVLSPSAQEDASPPLCTMLYIDEPSVLDQPVDPGAFVVIAIDPVASVAALRDEQATREAAEIQPGRYLAFLNSNVGYDFIPAAGAPRISFSFCLVGRGLPNPPHEWAATPIAPAPAHPLTGRQPLIPSARLPWPDCYINNLVSEVATVSRLYQHRTPGPVLAEADWLRAGDFANDDNEAYESEEDEDKVVPEYEAAMQSFREELREAEAEAAAAGIFPQEDESVPLTMGDFFGRRNAREMKLHMEMWVDVETISQPGDHASFEAEVARLKEIEWEWAKRVVAESMVDRPETSAWLQSISGADAPSFDDEEDVTDPPHVDISITPEDAIEHRAERAALKTGSLPVDAVDEHGVAETADSTSASASPSDLIPAPSLPAQEDKVDVPARAGTPASDKRDAIP</sequence>
<proteinExistence type="predicted"/>
<evidence type="ECO:0000256" key="1">
    <source>
        <dbReference type="SAM" id="MobiDB-lite"/>
    </source>
</evidence>
<evidence type="ECO:0000313" key="2">
    <source>
        <dbReference type="EMBL" id="KZV88512.1"/>
    </source>
</evidence>
<dbReference type="Proteomes" id="UP000077266">
    <property type="component" value="Unassembled WGS sequence"/>
</dbReference>
<feature type="region of interest" description="Disordered" evidence="1">
    <location>
        <begin position="658"/>
        <end position="677"/>
    </location>
</feature>
<gene>
    <name evidence="2" type="ORF">EXIGLDRAFT_722621</name>
</gene>
<protein>
    <submittedName>
        <fullName evidence="2">Uncharacterized protein</fullName>
    </submittedName>
</protein>
<dbReference type="STRING" id="1314781.A0A165F7B5"/>
<dbReference type="OrthoDB" id="3053346at2759"/>
<reference evidence="2 3" key="1">
    <citation type="journal article" date="2016" name="Mol. Biol. Evol.">
        <title>Comparative Genomics of Early-Diverging Mushroom-Forming Fungi Provides Insights into the Origins of Lignocellulose Decay Capabilities.</title>
        <authorList>
            <person name="Nagy L.G."/>
            <person name="Riley R."/>
            <person name="Tritt A."/>
            <person name="Adam C."/>
            <person name="Daum C."/>
            <person name="Floudas D."/>
            <person name="Sun H."/>
            <person name="Yadav J.S."/>
            <person name="Pangilinan J."/>
            <person name="Larsson K.H."/>
            <person name="Matsuura K."/>
            <person name="Barry K."/>
            <person name="Labutti K."/>
            <person name="Kuo R."/>
            <person name="Ohm R.A."/>
            <person name="Bhattacharya S.S."/>
            <person name="Shirouzu T."/>
            <person name="Yoshinaga Y."/>
            <person name="Martin F.M."/>
            <person name="Grigoriev I.V."/>
            <person name="Hibbett D.S."/>
        </authorList>
    </citation>
    <scope>NUCLEOTIDE SEQUENCE [LARGE SCALE GENOMIC DNA]</scope>
    <source>
        <strain evidence="2 3">HHB12029</strain>
    </source>
</reference>
<feature type="compositionally biased region" description="Low complexity" evidence="1">
    <location>
        <begin position="710"/>
        <end position="724"/>
    </location>
</feature>
<dbReference type="AlphaFoldDB" id="A0A165F7B5"/>
<evidence type="ECO:0000313" key="3">
    <source>
        <dbReference type="Proteomes" id="UP000077266"/>
    </source>
</evidence>
<name>A0A165F7B5_EXIGL</name>
<dbReference type="InParanoid" id="A0A165F7B5"/>
<organism evidence="2 3">
    <name type="scientific">Exidia glandulosa HHB12029</name>
    <dbReference type="NCBI Taxonomy" id="1314781"/>
    <lineage>
        <taxon>Eukaryota</taxon>
        <taxon>Fungi</taxon>
        <taxon>Dikarya</taxon>
        <taxon>Basidiomycota</taxon>
        <taxon>Agaricomycotina</taxon>
        <taxon>Agaricomycetes</taxon>
        <taxon>Auriculariales</taxon>
        <taxon>Exidiaceae</taxon>
        <taxon>Exidia</taxon>
    </lineage>
</organism>
<feature type="region of interest" description="Disordered" evidence="1">
    <location>
        <begin position="690"/>
        <end position="756"/>
    </location>
</feature>